<dbReference type="AlphaFoldDB" id="I7LTZ0"/>
<keyword evidence="1" id="KW-0732">Signal</keyword>
<feature type="chain" id="PRO_5003712007" description="Transmembrane protein" evidence="1">
    <location>
        <begin position="17"/>
        <end position="216"/>
    </location>
</feature>
<evidence type="ECO:0000256" key="1">
    <source>
        <dbReference type="SAM" id="SignalP"/>
    </source>
</evidence>
<dbReference type="KEGG" id="tet:TTHERM_00069600"/>
<evidence type="ECO:0000313" key="2">
    <source>
        <dbReference type="EMBL" id="EAR87553.1"/>
    </source>
</evidence>
<dbReference type="GeneID" id="7829004"/>
<gene>
    <name evidence="2" type="ORF">TTHERM_00069600</name>
</gene>
<evidence type="ECO:0008006" key="4">
    <source>
        <dbReference type="Google" id="ProtNLM"/>
    </source>
</evidence>
<feature type="signal peptide" evidence="1">
    <location>
        <begin position="1"/>
        <end position="16"/>
    </location>
</feature>
<organism evidence="2 3">
    <name type="scientific">Tetrahymena thermophila (strain SB210)</name>
    <dbReference type="NCBI Taxonomy" id="312017"/>
    <lineage>
        <taxon>Eukaryota</taxon>
        <taxon>Sar</taxon>
        <taxon>Alveolata</taxon>
        <taxon>Ciliophora</taxon>
        <taxon>Intramacronucleata</taxon>
        <taxon>Oligohymenophorea</taxon>
        <taxon>Hymenostomatida</taxon>
        <taxon>Tetrahymenina</taxon>
        <taxon>Tetrahymenidae</taxon>
        <taxon>Tetrahymena</taxon>
    </lineage>
</organism>
<dbReference type="Proteomes" id="UP000009168">
    <property type="component" value="Unassembled WGS sequence"/>
</dbReference>
<dbReference type="HOGENOM" id="CLU_1279959_0_0_1"/>
<dbReference type="EMBL" id="GG662853">
    <property type="protein sequence ID" value="EAR87553.1"/>
    <property type="molecule type" value="Genomic_DNA"/>
</dbReference>
<keyword evidence="3" id="KW-1185">Reference proteome</keyword>
<name>I7LTZ0_TETTS</name>
<reference evidence="3" key="1">
    <citation type="journal article" date="2006" name="PLoS Biol.">
        <title>Macronuclear genome sequence of the ciliate Tetrahymena thermophila, a model eukaryote.</title>
        <authorList>
            <person name="Eisen J.A."/>
            <person name="Coyne R.S."/>
            <person name="Wu M."/>
            <person name="Wu D."/>
            <person name="Thiagarajan M."/>
            <person name="Wortman J.R."/>
            <person name="Badger J.H."/>
            <person name="Ren Q."/>
            <person name="Amedeo P."/>
            <person name="Jones K.M."/>
            <person name="Tallon L.J."/>
            <person name="Delcher A.L."/>
            <person name="Salzberg S.L."/>
            <person name="Silva J.C."/>
            <person name="Haas B.J."/>
            <person name="Majoros W.H."/>
            <person name="Farzad M."/>
            <person name="Carlton J.M."/>
            <person name="Smith R.K. Jr."/>
            <person name="Garg J."/>
            <person name="Pearlman R.E."/>
            <person name="Karrer K.M."/>
            <person name="Sun L."/>
            <person name="Manning G."/>
            <person name="Elde N.C."/>
            <person name="Turkewitz A.P."/>
            <person name="Asai D.J."/>
            <person name="Wilkes D.E."/>
            <person name="Wang Y."/>
            <person name="Cai H."/>
            <person name="Collins K."/>
            <person name="Stewart B.A."/>
            <person name="Lee S.R."/>
            <person name="Wilamowska K."/>
            <person name="Weinberg Z."/>
            <person name="Ruzzo W.L."/>
            <person name="Wloga D."/>
            <person name="Gaertig J."/>
            <person name="Frankel J."/>
            <person name="Tsao C.-C."/>
            <person name="Gorovsky M.A."/>
            <person name="Keeling P.J."/>
            <person name="Waller R.F."/>
            <person name="Patron N.J."/>
            <person name="Cherry J.M."/>
            <person name="Stover N.A."/>
            <person name="Krieger C.J."/>
            <person name="del Toro C."/>
            <person name="Ryder H.F."/>
            <person name="Williamson S.C."/>
            <person name="Barbeau R.A."/>
            <person name="Hamilton E.P."/>
            <person name="Orias E."/>
        </authorList>
    </citation>
    <scope>NUCLEOTIDE SEQUENCE [LARGE SCALE GENOMIC DNA]</scope>
    <source>
        <strain evidence="3">SB210</strain>
    </source>
</reference>
<dbReference type="OMA" id="WNITNTI"/>
<accession>I7LTZ0</accession>
<dbReference type="RefSeq" id="XP_001007798.1">
    <property type="nucleotide sequence ID" value="XM_001007798.1"/>
</dbReference>
<protein>
    <recommendedName>
        <fullName evidence="4">Transmembrane protein</fullName>
    </recommendedName>
</protein>
<proteinExistence type="predicted"/>
<sequence length="216" mass="24909">MQKYLLLALIVVVCQCQQAQQPLPPVWPNRFSQDFVETWNITNTIHRSVGTYFYDYTQGTTRLARSNGQYDPLCKSLHTDAQQCDQIIVNGERYIYYPDTQECCYCCGQNDGCGVLSPQWFIEPTFLGNVSYYGVPAYKWVIYEGPNEANPNYYIETTEEEPTQRQLLYLARSNYEQNYFLDSLRTDFGSIDLPQTCNRKSLCPGTCAKVRPAQSN</sequence>
<dbReference type="OrthoDB" id="406551at2759"/>
<evidence type="ECO:0000313" key="3">
    <source>
        <dbReference type="Proteomes" id="UP000009168"/>
    </source>
</evidence>
<dbReference type="InParanoid" id="I7LTZ0"/>